<dbReference type="AlphaFoldDB" id="A0A9W7G509"/>
<keyword evidence="2" id="KW-1185">Reference proteome</keyword>
<evidence type="ECO:0000313" key="1">
    <source>
        <dbReference type="EMBL" id="GMI33318.1"/>
    </source>
</evidence>
<reference evidence="2" key="1">
    <citation type="journal article" date="2023" name="Commun. Biol.">
        <title>Genome analysis of Parmales, the sister group of diatoms, reveals the evolutionary specialization of diatoms from phago-mixotrophs to photoautotrophs.</title>
        <authorList>
            <person name="Ban H."/>
            <person name="Sato S."/>
            <person name="Yoshikawa S."/>
            <person name="Yamada K."/>
            <person name="Nakamura Y."/>
            <person name="Ichinomiya M."/>
            <person name="Sato N."/>
            <person name="Blanc-Mathieu R."/>
            <person name="Endo H."/>
            <person name="Kuwata A."/>
            <person name="Ogata H."/>
        </authorList>
    </citation>
    <scope>NUCLEOTIDE SEQUENCE [LARGE SCALE GENOMIC DNA]</scope>
</reference>
<sequence>MISFIYFCWTISQLHSQIDDAVQNCEDLKDSYSSYSWGDDDITSCEDPYKFDIFVMDFFIALIESWFLGVFKEYAKFWWKFDKSRKRFNDEFGSDHVCVSEDDSFWDNKDDANDASVV</sequence>
<proteinExistence type="predicted"/>
<accession>A0A9W7G509</accession>
<evidence type="ECO:0000313" key="2">
    <source>
        <dbReference type="Proteomes" id="UP001165065"/>
    </source>
</evidence>
<dbReference type="EMBL" id="BRYA01000817">
    <property type="protein sequence ID" value="GMI33318.1"/>
    <property type="molecule type" value="Genomic_DNA"/>
</dbReference>
<comment type="caution">
    <text evidence="1">The sequence shown here is derived from an EMBL/GenBank/DDBJ whole genome shotgun (WGS) entry which is preliminary data.</text>
</comment>
<organism evidence="1 2">
    <name type="scientific">Triparma columacea</name>
    <dbReference type="NCBI Taxonomy" id="722753"/>
    <lineage>
        <taxon>Eukaryota</taxon>
        <taxon>Sar</taxon>
        <taxon>Stramenopiles</taxon>
        <taxon>Ochrophyta</taxon>
        <taxon>Bolidophyceae</taxon>
        <taxon>Parmales</taxon>
        <taxon>Triparmaceae</taxon>
        <taxon>Triparma</taxon>
    </lineage>
</organism>
<gene>
    <name evidence="1" type="ORF">TrCOL_g2973</name>
</gene>
<dbReference type="Proteomes" id="UP001165065">
    <property type="component" value="Unassembled WGS sequence"/>
</dbReference>
<protein>
    <submittedName>
        <fullName evidence="1">Uncharacterized protein</fullName>
    </submittedName>
</protein>
<name>A0A9W7G509_9STRA</name>